<keyword evidence="1" id="KW-0853">WD repeat</keyword>
<dbReference type="GO" id="GO:0061630">
    <property type="term" value="F:ubiquitin protein ligase activity"/>
    <property type="evidence" value="ECO:0007669"/>
    <property type="project" value="InterPro"/>
</dbReference>
<sequence>STDSTLRLWDTNTNLCARTFTGHINEKNFVGLTTTSDWIACGSEDNLIFAYYKNLCQPVVRLPYDCRLRCSGATHLNSRKTVDYIIELKTPKPIPPLSTIIPSDLSSILSSQTDKDKFEPIKQSSPNKSQYALYDNNEGFLKCTPGIQQKHQVQIDLADDDRTITITAENLVIEENGSEIENNLSTMHADHPVNVNVEHGITTAKFKIKANKRKVII</sequence>
<dbReference type="PROSITE" id="PS50082">
    <property type="entry name" value="WD_REPEATS_2"/>
    <property type="match status" value="1"/>
</dbReference>
<dbReference type="InterPro" id="IPR015943">
    <property type="entry name" value="WD40/YVTN_repeat-like_dom_sf"/>
</dbReference>
<evidence type="ECO:0000313" key="3">
    <source>
        <dbReference type="Proteomes" id="UP000789831"/>
    </source>
</evidence>
<dbReference type="EMBL" id="CAJVPL010005190">
    <property type="protein sequence ID" value="CAG8655441.1"/>
    <property type="molecule type" value="Genomic_DNA"/>
</dbReference>
<dbReference type="Proteomes" id="UP000789831">
    <property type="component" value="Unassembled WGS sequence"/>
</dbReference>
<proteinExistence type="predicted"/>
<feature type="non-terminal residue" evidence="2">
    <location>
        <position position="217"/>
    </location>
</feature>
<dbReference type="SUPFAM" id="SSF50978">
    <property type="entry name" value="WD40 repeat-like"/>
    <property type="match status" value="1"/>
</dbReference>
<accession>A0A9N9DVZ8</accession>
<dbReference type="InterPro" id="IPR001680">
    <property type="entry name" value="WD40_rpt"/>
</dbReference>
<dbReference type="InterPro" id="IPR042755">
    <property type="entry name" value="COP1"/>
</dbReference>
<evidence type="ECO:0000256" key="1">
    <source>
        <dbReference type="PROSITE-ProRule" id="PRU00221"/>
    </source>
</evidence>
<reference evidence="2" key="1">
    <citation type="submission" date="2021-06" db="EMBL/GenBank/DDBJ databases">
        <authorList>
            <person name="Kallberg Y."/>
            <person name="Tangrot J."/>
            <person name="Rosling A."/>
        </authorList>
    </citation>
    <scope>NUCLEOTIDE SEQUENCE</scope>
    <source>
        <strain evidence="2">MT106</strain>
    </source>
</reference>
<keyword evidence="3" id="KW-1185">Reference proteome</keyword>
<comment type="caution">
    <text evidence="2">The sequence shown here is derived from an EMBL/GenBank/DDBJ whole genome shotgun (WGS) entry which is preliminary data.</text>
</comment>
<dbReference type="Gene3D" id="2.130.10.10">
    <property type="entry name" value="YVTN repeat-like/Quinoprotein amine dehydrogenase"/>
    <property type="match status" value="1"/>
</dbReference>
<dbReference type="PANTHER" id="PTHR44080">
    <property type="entry name" value="E3 UBIQUITIN-PROTEIN LIGASE COP1"/>
    <property type="match status" value="1"/>
</dbReference>
<evidence type="ECO:0000313" key="2">
    <source>
        <dbReference type="EMBL" id="CAG8655441.1"/>
    </source>
</evidence>
<feature type="repeat" description="WD" evidence="1">
    <location>
        <begin position="1"/>
        <end position="19"/>
    </location>
</feature>
<gene>
    <name evidence="2" type="ORF">AGERDE_LOCUS11578</name>
</gene>
<name>A0A9N9DVZ8_9GLOM</name>
<organism evidence="2 3">
    <name type="scientific">Ambispora gerdemannii</name>
    <dbReference type="NCBI Taxonomy" id="144530"/>
    <lineage>
        <taxon>Eukaryota</taxon>
        <taxon>Fungi</taxon>
        <taxon>Fungi incertae sedis</taxon>
        <taxon>Mucoromycota</taxon>
        <taxon>Glomeromycotina</taxon>
        <taxon>Glomeromycetes</taxon>
        <taxon>Archaeosporales</taxon>
        <taxon>Ambisporaceae</taxon>
        <taxon>Ambispora</taxon>
    </lineage>
</organism>
<dbReference type="InterPro" id="IPR036322">
    <property type="entry name" value="WD40_repeat_dom_sf"/>
</dbReference>
<dbReference type="OrthoDB" id="2307726at2759"/>
<dbReference type="AlphaFoldDB" id="A0A9N9DVZ8"/>
<protein>
    <submittedName>
        <fullName evidence="2">5243_t:CDS:1</fullName>
    </submittedName>
</protein>